<dbReference type="EMBL" id="AONI01000015">
    <property type="protein sequence ID" value="EPX77323.1"/>
    <property type="molecule type" value="Genomic_DNA"/>
</dbReference>
<name>S9QCJ1_9RHOB</name>
<evidence type="ECO:0000313" key="1">
    <source>
        <dbReference type="EMBL" id="EPX77323.1"/>
    </source>
</evidence>
<protein>
    <submittedName>
        <fullName evidence="1">Uncharacterized protein</fullName>
    </submittedName>
</protein>
<accession>S9QCJ1</accession>
<organism evidence="1 2">
    <name type="scientific">Litoreibacter arenae DSM 19593</name>
    <dbReference type="NCBI Taxonomy" id="1123360"/>
    <lineage>
        <taxon>Bacteria</taxon>
        <taxon>Pseudomonadati</taxon>
        <taxon>Pseudomonadota</taxon>
        <taxon>Alphaproteobacteria</taxon>
        <taxon>Rhodobacterales</taxon>
        <taxon>Roseobacteraceae</taxon>
        <taxon>Litoreibacter</taxon>
    </lineage>
</organism>
<dbReference type="Proteomes" id="UP000015351">
    <property type="component" value="Unassembled WGS sequence"/>
</dbReference>
<keyword evidence="2" id="KW-1185">Reference proteome</keyword>
<proteinExistence type="predicted"/>
<sequence length="42" mass="4837">MIAALQDVTDLERVADERFEEEVENSRSEVNVFIRNAARKVS</sequence>
<reference evidence="2" key="1">
    <citation type="journal article" date="2013" name="Stand. Genomic Sci.">
        <title>Genome sequence of the Litoreibacter arenae type strain (DSM 19593(T)), a member of the Roseobacter clade isolated from sea sand.</title>
        <authorList>
            <person name="Riedel T."/>
            <person name="Fiebig A."/>
            <person name="Petersen J."/>
            <person name="Gronow S."/>
            <person name="Kyrpides N.C."/>
            <person name="Goker M."/>
            <person name="Klenk H.P."/>
        </authorList>
    </citation>
    <scope>NUCLEOTIDE SEQUENCE [LARGE SCALE GENOMIC DNA]</scope>
    <source>
        <strain evidence="2">DSM 19593</strain>
    </source>
</reference>
<dbReference type="AlphaFoldDB" id="S9QCJ1"/>
<comment type="caution">
    <text evidence="1">The sequence shown here is derived from an EMBL/GenBank/DDBJ whole genome shotgun (WGS) entry which is preliminary data.</text>
</comment>
<dbReference type="HOGENOM" id="CLU_3253645_0_0_5"/>
<gene>
    <name evidence="1" type="ORF">thalar_03045</name>
</gene>
<evidence type="ECO:0000313" key="2">
    <source>
        <dbReference type="Proteomes" id="UP000015351"/>
    </source>
</evidence>